<keyword evidence="2" id="KW-0732">Signal</keyword>
<reference evidence="3 4" key="1">
    <citation type="submission" date="2019-02" db="EMBL/GenBank/DDBJ databases">
        <title>Pedobacter sp. RP-3-8 sp. nov., isolated from Arctic soil.</title>
        <authorList>
            <person name="Dahal R.H."/>
        </authorList>
    </citation>
    <scope>NUCLEOTIDE SEQUENCE [LARGE SCALE GENOMIC DNA]</scope>
    <source>
        <strain evidence="3 4">RP-3-8</strain>
    </source>
</reference>
<dbReference type="OrthoDB" id="1523672at2"/>
<keyword evidence="4" id="KW-1185">Reference proteome</keyword>
<dbReference type="RefSeq" id="WP_131608743.1">
    <property type="nucleotide sequence ID" value="NZ_SJSM01000005.1"/>
</dbReference>
<proteinExistence type="predicted"/>
<evidence type="ECO:0000256" key="1">
    <source>
        <dbReference type="SAM" id="MobiDB-lite"/>
    </source>
</evidence>
<feature type="signal peptide" evidence="2">
    <location>
        <begin position="1"/>
        <end position="24"/>
    </location>
</feature>
<comment type="caution">
    <text evidence="3">The sequence shown here is derived from an EMBL/GenBank/DDBJ whole genome shotgun (WGS) entry which is preliminary data.</text>
</comment>
<protein>
    <submittedName>
        <fullName evidence="3">Uncharacterized protein</fullName>
    </submittedName>
</protein>
<feature type="chain" id="PRO_5020971470" evidence="2">
    <location>
        <begin position="25"/>
        <end position="295"/>
    </location>
</feature>
<dbReference type="EMBL" id="SJSM01000005">
    <property type="protein sequence ID" value="TCC96446.1"/>
    <property type="molecule type" value="Genomic_DNA"/>
</dbReference>
<organism evidence="3 4">
    <name type="scientific">Pedobacter hiemivivus</name>
    <dbReference type="NCBI Taxonomy" id="2530454"/>
    <lineage>
        <taxon>Bacteria</taxon>
        <taxon>Pseudomonadati</taxon>
        <taxon>Bacteroidota</taxon>
        <taxon>Sphingobacteriia</taxon>
        <taxon>Sphingobacteriales</taxon>
        <taxon>Sphingobacteriaceae</taxon>
        <taxon>Pedobacter</taxon>
    </lineage>
</organism>
<dbReference type="Proteomes" id="UP000291117">
    <property type="component" value="Unassembled WGS sequence"/>
</dbReference>
<evidence type="ECO:0000256" key="2">
    <source>
        <dbReference type="SAM" id="SignalP"/>
    </source>
</evidence>
<feature type="region of interest" description="Disordered" evidence="1">
    <location>
        <begin position="246"/>
        <end position="267"/>
    </location>
</feature>
<evidence type="ECO:0000313" key="3">
    <source>
        <dbReference type="EMBL" id="TCC96446.1"/>
    </source>
</evidence>
<sequence length="295" mass="30887">MKTGFIKITFCTVLFAGLGSVAQAQKVNNLQEVSIFAPHAIKIDGKNFEWKDSDFSGNKRTNLSYIISNDDKNLYLIIKSTEIGNNSKILAGGITFSVNPDGKKKEKESITLTYPIPTQFGRGPGGGGGGGGRRAMGMTMSMGGGGGPQSAKQRDSFMVARQKTQLAAAKEIKIRGFKNTTDTLVSIYNEYGIKAFANIDKDNAFFYEVAIPLEALGISVAEPKEFAYNIKLNGLQLPDFGGGGGGGSFGGGGRGGSGGGGGGGGHFGGGGRGGMDFQAMLSPTDFWGKYTLAKK</sequence>
<accession>A0A4V2MK17</accession>
<evidence type="ECO:0000313" key="4">
    <source>
        <dbReference type="Proteomes" id="UP000291117"/>
    </source>
</evidence>
<dbReference type="AlphaFoldDB" id="A0A4V2MK17"/>
<name>A0A4V2MK17_9SPHI</name>
<gene>
    <name evidence="3" type="ORF">EZ444_10710</name>
</gene>